<dbReference type="InterPro" id="IPR001128">
    <property type="entry name" value="Cyt_P450"/>
</dbReference>
<dbReference type="Gene3D" id="1.10.630.10">
    <property type="entry name" value="Cytochrome P450"/>
    <property type="match status" value="1"/>
</dbReference>
<evidence type="ECO:0000256" key="6">
    <source>
        <dbReference type="PIRSR" id="PIRSR602401-1"/>
    </source>
</evidence>
<dbReference type="Proteomes" id="UP001215712">
    <property type="component" value="Unassembled WGS sequence"/>
</dbReference>
<proteinExistence type="predicted"/>
<dbReference type="Pfam" id="PF00067">
    <property type="entry name" value="p450"/>
    <property type="match status" value="1"/>
</dbReference>
<dbReference type="GO" id="GO:0020037">
    <property type="term" value="F:heme binding"/>
    <property type="evidence" value="ECO:0007669"/>
    <property type="project" value="InterPro"/>
</dbReference>
<evidence type="ECO:0000256" key="3">
    <source>
        <dbReference type="ARBA" id="ARBA00067672"/>
    </source>
</evidence>
<dbReference type="PANTHER" id="PTHR24305">
    <property type="entry name" value="CYTOCHROME P450"/>
    <property type="match status" value="1"/>
</dbReference>
<dbReference type="GO" id="GO:0016705">
    <property type="term" value="F:oxidoreductase activity, acting on paired donors, with incorporation or reduction of molecular oxygen"/>
    <property type="evidence" value="ECO:0007669"/>
    <property type="project" value="InterPro"/>
</dbReference>
<evidence type="ECO:0000313" key="8">
    <source>
        <dbReference type="EMBL" id="KAJ5733796.1"/>
    </source>
</evidence>
<dbReference type="FunFam" id="1.10.630.10:FF:000076">
    <property type="entry name" value="Cytochrome P450 monooxygenase"/>
    <property type="match status" value="1"/>
</dbReference>
<dbReference type="AlphaFoldDB" id="A0AAD6MYU4"/>
<dbReference type="PRINTS" id="PR00385">
    <property type="entry name" value="P450"/>
</dbReference>
<dbReference type="GO" id="GO:0004497">
    <property type="term" value="F:monooxygenase activity"/>
    <property type="evidence" value="ECO:0007669"/>
    <property type="project" value="InterPro"/>
</dbReference>
<evidence type="ECO:0000256" key="2">
    <source>
        <dbReference type="ARBA" id="ARBA00023026"/>
    </source>
</evidence>
<keyword evidence="2" id="KW-0843">Virulence</keyword>
<keyword evidence="7" id="KW-0472">Membrane</keyword>
<keyword evidence="6" id="KW-0349">Heme</keyword>
<comment type="cofactor">
    <cofactor evidence="6">
        <name>heme</name>
        <dbReference type="ChEBI" id="CHEBI:30413"/>
    </cofactor>
</comment>
<comment type="caution">
    <text evidence="8">The sequence shown here is derived from an EMBL/GenBank/DDBJ whole genome shotgun (WGS) entry which is preliminary data.</text>
</comment>
<keyword evidence="6" id="KW-0408">Iron</keyword>
<protein>
    <recommendedName>
        <fullName evidence="4">Cytochrome P450 monooxygenase ABA1</fullName>
    </recommendedName>
    <alternativeName>
        <fullName evidence="5">Abscisic acid biosynthesis protein 1</fullName>
    </alternativeName>
    <alternativeName>
        <fullName evidence="3">Cytochrome P450 monooxygenase aba1</fullName>
    </alternativeName>
</protein>
<evidence type="ECO:0000256" key="5">
    <source>
        <dbReference type="ARBA" id="ARBA00079990"/>
    </source>
</evidence>
<evidence type="ECO:0000256" key="1">
    <source>
        <dbReference type="ARBA" id="ARBA00004972"/>
    </source>
</evidence>
<keyword evidence="7" id="KW-1133">Transmembrane helix</keyword>
<accession>A0AAD6MYU4</accession>
<dbReference type="InterPro" id="IPR050121">
    <property type="entry name" value="Cytochrome_P450_monoxygenase"/>
</dbReference>
<dbReference type="CDD" id="cd11060">
    <property type="entry name" value="CYP57A1-like"/>
    <property type="match status" value="1"/>
</dbReference>
<reference evidence="8" key="1">
    <citation type="journal article" date="2023" name="IMA Fungus">
        <title>Comparative genomic study of the Penicillium genus elucidates a diverse pangenome and 15 lateral gene transfer events.</title>
        <authorList>
            <person name="Petersen C."/>
            <person name="Sorensen T."/>
            <person name="Nielsen M.R."/>
            <person name="Sondergaard T.E."/>
            <person name="Sorensen J.L."/>
            <person name="Fitzpatrick D.A."/>
            <person name="Frisvad J.C."/>
            <person name="Nielsen K.L."/>
        </authorList>
    </citation>
    <scope>NUCLEOTIDE SEQUENCE</scope>
    <source>
        <strain evidence="8">IBT 17514</strain>
    </source>
</reference>
<evidence type="ECO:0000313" key="9">
    <source>
        <dbReference type="Proteomes" id="UP001215712"/>
    </source>
</evidence>
<sequence>MSDQAQSIVIFLGITSVSGKFLTILAGLLTFYVFKIARDYARLKQFKGPSWTGISNWPHSIAFLRGNCHEWYADVSNKYGPIARVAPNILITSSPDVWMHVNTKPGYKRSDWYYRATRIEYRRDNVFSQTDNKKHAMRRKQMAPGYSGRENLHLEESIDEQVQDLLNLIRSKYLSSDRQVIPMDLAKKVQYLTLDVISSIGLGKKFGMLKSDKDVDSYLESSEEGLAMGNTALALGFSWISQAPFIGKFILPSPKDKCGFGKMMSACFRIVDERAASSTEGRSDMLASFMRHGIAGDDLRSEALEQIIAGSDTSAGAIRGTLLHILTNPRVYFKLQHEIDNAVLQGHAPSASQGLITAAQVKKLPYLQAVISEALRVWPPVTNIFSRDVPENGDTVVVDGENVVLPGGVCIGYSAYAMHHSEKIYGLDAKVFRPERWLESDPAKLVDMVRINGLSFGYGNFQCLGKPVAQIEIGKTIFELLRHFDLALTNPTRPWKIRNSLGLFAISDMWVQVMERVSCSS</sequence>
<keyword evidence="9" id="KW-1185">Reference proteome</keyword>
<gene>
    <name evidence="8" type="ORF">N7493_002582</name>
</gene>
<feature type="binding site" description="axial binding residue" evidence="6">
    <location>
        <position position="463"/>
    </location>
    <ligand>
        <name>heme</name>
        <dbReference type="ChEBI" id="CHEBI:30413"/>
    </ligand>
    <ligandPart>
        <name>Fe</name>
        <dbReference type="ChEBI" id="CHEBI:18248"/>
    </ligandPart>
</feature>
<dbReference type="InterPro" id="IPR002401">
    <property type="entry name" value="Cyt_P450_E_grp-I"/>
</dbReference>
<name>A0AAD6MYU4_9EURO</name>
<dbReference type="PRINTS" id="PR00463">
    <property type="entry name" value="EP450I"/>
</dbReference>
<evidence type="ECO:0000256" key="4">
    <source>
        <dbReference type="ARBA" id="ARBA00068222"/>
    </source>
</evidence>
<evidence type="ECO:0000256" key="7">
    <source>
        <dbReference type="SAM" id="Phobius"/>
    </source>
</evidence>
<comment type="pathway">
    <text evidence="1">Hormone biosynthesis.</text>
</comment>
<feature type="transmembrane region" description="Helical" evidence="7">
    <location>
        <begin position="6"/>
        <end position="34"/>
    </location>
</feature>
<keyword evidence="6" id="KW-0479">Metal-binding</keyword>
<dbReference type="GO" id="GO:0005506">
    <property type="term" value="F:iron ion binding"/>
    <property type="evidence" value="ECO:0007669"/>
    <property type="project" value="InterPro"/>
</dbReference>
<dbReference type="PANTHER" id="PTHR24305:SF168">
    <property type="entry name" value="P450, PUTATIVE (EUROFUNG)-RELATED"/>
    <property type="match status" value="1"/>
</dbReference>
<reference evidence="8" key="2">
    <citation type="submission" date="2023-01" db="EMBL/GenBank/DDBJ databases">
        <authorList>
            <person name="Petersen C."/>
        </authorList>
    </citation>
    <scope>NUCLEOTIDE SEQUENCE</scope>
    <source>
        <strain evidence="8">IBT 17514</strain>
    </source>
</reference>
<organism evidence="8 9">
    <name type="scientific">Penicillium malachiteum</name>
    <dbReference type="NCBI Taxonomy" id="1324776"/>
    <lineage>
        <taxon>Eukaryota</taxon>
        <taxon>Fungi</taxon>
        <taxon>Dikarya</taxon>
        <taxon>Ascomycota</taxon>
        <taxon>Pezizomycotina</taxon>
        <taxon>Eurotiomycetes</taxon>
        <taxon>Eurotiomycetidae</taxon>
        <taxon>Eurotiales</taxon>
        <taxon>Aspergillaceae</taxon>
        <taxon>Penicillium</taxon>
    </lineage>
</organism>
<dbReference type="EMBL" id="JAQJAN010000003">
    <property type="protein sequence ID" value="KAJ5733796.1"/>
    <property type="molecule type" value="Genomic_DNA"/>
</dbReference>
<dbReference type="GO" id="GO:0043386">
    <property type="term" value="P:mycotoxin biosynthetic process"/>
    <property type="evidence" value="ECO:0007669"/>
    <property type="project" value="UniProtKB-ARBA"/>
</dbReference>
<dbReference type="SUPFAM" id="SSF48264">
    <property type="entry name" value="Cytochrome P450"/>
    <property type="match status" value="1"/>
</dbReference>
<keyword evidence="7" id="KW-0812">Transmembrane</keyword>
<dbReference type="InterPro" id="IPR036396">
    <property type="entry name" value="Cyt_P450_sf"/>
</dbReference>